<name>A0AA36H8R2_CYLNA</name>
<comment type="similarity">
    <text evidence="2">Belongs to the nematode transthyretin-like family.</text>
</comment>
<evidence type="ECO:0000313" key="5">
    <source>
        <dbReference type="EMBL" id="CAJ0605729.1"/>
    </source>
</evidence>
<dbReference type="Proteomes" id="UP001176961">
    <property type="component" value="Unassembled WGS sequence"/>
</dbReference>
<proteinExistence type="inferred from homology"/>
<dbReference type="EMBL" id="CATQJL010000316">
    <property type="protein sequence ID" value="CAJ0605729.1"/>
    <property type="molecule type" value="Genomic_DNA"/>
</dbReference>
<dbReference type="InterPro" id="IPR001534">
    <property type="entry name" value="Transthyretin-like"/>
</dbReference>
<dbReference type="GO" id="GO:0005576">
    <property type="term" value="C:extracellular region"/>
    <property type="evidence" value="ECO:0007669"/>
    <property type="project" value="UniProtKB-SubCell"/>
</dbReference>
<comment type="caution">
    <text evidence="5">The sequence shown here is derived from an EMBL/GenBank/DDBJ whole genome shotgun (WGS) entry which is preliminary data.</text>
</comment>
<evidence type="ECO:0000313" key="6">
    <source>
        <dbReference type="Proteomes" id="UP001176961"/>
    </source>
</evidence>
<protein>
    <recommendedName>
        <fullName evidence="7">Transthyretin-like family protein</fullName>
    </recommendedName>
</protein>
<sequence>MSVYHNWLGVSKKAFKTRSLLSRQSVFLTAGRMLPLMILSFAGYSLAFLNLGSIQSVAVTGRLFCNGVPDTDVKVKLYDKEITIDDLMDEGKTNETGGFLLHGSKKEVTSIDPKLYIYHSCGRHFCGKLGIRIPDDFVSDGTTPYKTFDIGIINLAGEFSARGKVTTLTGNLLNFDVLQICLEGKLVYSRNSNFKKSIAKAIKERSWHLMSKWTNTGHHNRILSFWFEESNWLCRSSYIYHKCNYKKNCYENLGKTILHDFVTEGPTLNKKFYISTITLADMFTDEELIVQIKYSRETDTYRGI</sequence>
<evidence type="ECO:0000256" key="3">
    <source>
        <dbReference type="ARBA" id="ARBA00022525"/>
    </source>
</evidence>
<keyword evidence="6" id="KW-1185">Reference proteome</keyword>
<keyword evidence="3" id="KW-0964">Secreted</keyword>
<dbReference type="GO" id="GO:0009986">
    <property type="term" value="C:cell surface"/>
    <property type="evidence" value="ECO:0007669"/>
    <property type="project" value="InterPro"/>
</dbReference>
<dbReference type="InterPro" id="IPR038479">
    <property type="entry name" value="Transthyretin-like_sf"/>
</dbReference>
<evidence type="ECO:0000256" key="2">
    <source>
        <dbReference type="ARBA" id="ARBA00010112"/>
    </source>
</evidence>
<evidence type="ECO:0000256" key="4">
    <source>
        <dbReference type="ARBA" id="ARBA00022729"/>
    </source>
</evidence>
<dbReference type="Gene3D" id="2.60.40.3330">
    <property type="match status" value="1"/>
</dbReference>
<dbReference type="AlphaFoldDB" id="A0AA36H8R2"/>
<organism evidence="5 6">
    <name type="scientific">Cylicocyclus nassatus</name>
    <name type="common">Nematode worm</name>
    <dbReference type="NCBI Taxonomy" id="53992"/>
    <lineage>
        <taxon>Eukaryota</taxon>
        <taxon>Metazoa</taxon>
        <taxon>Ecdysozoa</taxon>
        <taxon>Nematoda</taxon>
        <taxon>Chromadorea</taxon>
        <taxon>Rhabditida</taxon>
        <taxon>Rhabditina</taxon>
        <taxon>Rhabditomorpha</taxon>
        <taxon>Strongyloidea</taxon>
        <taxon>Strongylidae</taxon>
        <taxon>Cylicocyclus</taxon>
    </lineage>
</organism>
<keyword evidence="4" id="KW-0732">Signal</keyword>
<reference evidence="5" key="1">
    <citation type="submission" date="2023-07" db="EMBL/GenBank/DDBJ databases">
        <authorList>
            <consortium name="CYATHOMIX"/>
        </authorList>
    </citation>
    <scope>NUCLEOTIDE SEQUENCE</scope>
    <source>
        <strain evidence="5">N/A</strain>
    </source>
</reference>
<evidence type="ECO:0008006" key="7">
    <source>
        <dbReference type="Google" id="ProtNLM"/>
    </source>
</evidence>
<dbReference type="Pfam" id="PF01060">
    <property type="entry name" value="TTR-52"/>
    <property type="match status" value="1"/>
</dbReference>
<dbReference type="PANTHER" id="PTHR21700">
    <property type="entry name" value="TRANSTHYRETIN-LIKE FAMILY PROTEIN-RELATED"/>
    <property type="match status" value="1"/>
</dbReference>
<comment type="subcellular location">
    <subcellularLocation>
        <location evidence="1">Secreted</location>
    </subcellularLocation>
</comment>
<dbReference type="PANTHER" id="PTHR21700:SF24">
    <property type="entry name" value="TRANSTHYRETIN-LIKE FAMILY PROTEIN"/>
    <property type="match status" value="1"/>
</dbReference>
<gene>
    <name evidence="5" type="ORF">CYNAS_LOCUS17712</name>
</gene>
<evidence type="ECO:0000256" key="1">
    <source>
        <dbReference type="ARBA" id="ARBA00004613"/>
    </source>
</evidence>
<accession>A0AA36H8R2</accession>